<accession>A0A8D8MPG8</accession>
<feature type="compositionally biased region" description="Basic residues" evidence="1">
    <location>
        <begin position="92"/>
        <end position="101"/>
    </location>
</feature>
<feature type="compositionally biased region" description="Polar residues" evidence="1">
    <location>
        <begin position="32"/>
        <end position="49"/>
    </location>
</feature>
<protein>
    <submittedName>
        <fullName evidence="2">(northern house mosquito) hypothetical protein</fullName>
    </submittedName>
</protein>
<feature type="compositionally biased region" description="Basic residues" evidence="1">
    <location>
        <begin position="52"/>
        <end position="64"/>
    </location>
</feature>
<evidence type="ECO:0000313" key="2">
    <source>
        <dbReference type="EMBL" id="CAG6535974.1"/>
    </source>
</evidence>
<sequence length="173" mass="19187">MATVPARFRHVSCRSPAHAPLPQQPVPPPEPSRTTASTALNYRTRQNPRQAGRQRARNCPHRRVGTTPQNHAPSNPGRATNATTPQRVPLNRWRRSLHKPTHPAQLSRAEDPDRGRAQTAPRTAARAQEEDPHRARQETHGEEDAQGEAQDGGEAAARRNGHRRDGLLRRGGL</sequence>
<feature type="compositionally biased region" description="Basic and acidic residues" evidence="1">
    <location>
        <begin position="163"/>
        <end position="173"/>
    </location>
</feature>
<evidence type="ECO:0000256" key="1">
    <source>
        <dbReference type="SAM" id="MobiDB-lite"/>
    </source>
</evidence>
<name>A0A8D8MPG8_CULPI</name>
<dbReference type="AlphaFoldDB" id="A0A8D8MPG8"/>
<feature type="compositionally biased region" description="Basic and acidic residues" evidence="1">
    <location>
        <begin position="127"/>
        <end position="143"/>
    </location>
</feature>
<dbReference type="EMBL" id="HBUE01214158">
    <property type="protein sequence ID" value="CAG6535974.1"/>
    <property type="molecule type" value="Transcribed_RNA"/>
</dbReference>
<feature type="region of interest" description="Disordered" evidence="1">
    <location>
        <begin position="1"/>
        <end position="173"/>
    </location>
</feature>
<organism evidence="2">
    <name type="scientific">Culex pipiens</name>
    <name type="common">House mosquito</name>
    <dbReference type="NCBI Taxonomy" id="7175"/>
    <lineage>
        <taxon>Eukaryota</taxon>
        <taxon>Metazoa</taxon>
        <taxon>Ecdysozoa</taxon>
        <taxon>Arthropoda</taxon>
        <taxon>Hexapoda</taxon>
        <taxon>Insecta</taxon>
        <taxon>Pterygota</taxon>
        <taxon>Neoptera</taxon>
        <taxon>Endopterygota</taxon>
        <taxon>Diptera</taxon>
        <taxon>Nematocera</taxon>
        <taxon>Culicoidea</taxon>
        <taxon>Culicidae</taxon>
        <taxon>Culicinae</taxon>
        <taxon>Culicini</taxon>
        <taxon>Culex</taxon>
        <taxon>Culex</taxon>
    </lineage>
</organism>
<feature type="compositionally biased region" description="Polar residues" evidence="1">
    <location>
        <begin position="66"/>
        <end position="86"/>
    </location>
</feature>
<dbReference type="EMBL" id="HBUE01320668">
    <property type="protein sequence ID" value="CAG6587962.1"/>
    <property type="molecule type" value="Transcribed_RNA"/>
</dbReference>
<reference evidence="2" key="1">
    <citation type="submission" date="2021-05" db="EMBL/GenBank/DDBJ databases">
        <authorList>
            <person name="Alioto T."/>
            <person name="Alioto T."/>
            <person name="Gomez Garrido J."/>
        </authorList>
    </citation>
    <scope>NUCLEOTIDE SEQUENCE</scope>
</reference>
<feature type="compositionally biased region" description="Low complexity" evidence="1">
    <location>
        <begin position="117"/>
        <end position="126"/>
    </location>
</feature>
<feature type="compositionally biased region" description="Pro residues" evidence="1">
    <location>
        <begin position="22"/>
        <end position="31"/>
    </location>
</feature>
<proteinExistence type="predicted"/>